<dbReference type="Proteomes" id="UP001569154">
    <property type="component" value="Unassembled WGS sequence"/>
</dbReference>
<evidence type="ECO:0000313" key="3">
    <source>
        <dbReference type="Proteomes" id="UP001569154"/>
    </source>
</evidence>
<name>A0ABV4KX64_9GAMM</name>
<proteinExistence type="predicted"/>
<keyword evidence="1" id="KW-0732">Signal</keyword>
<dbReference type="RefSeq" id="WP_017014059.1">
    <property type="nucleotide sequence ID" value="NZ_AJYG02000047.1"/>
</dbReference>
<feature type="signal peptide" evidence="1">
    <location>
        <begin position="1"/>
        <end position="18"/>
    </location>
</feature>
<accession>A0ABV4KX64</accession>
<keyword evidence="3" id="KW-1185">Reference proteome</keyword>
<feature type="chain" id="PRO_5045336142" evidence="1">
    <location>
        <begin position="19"/>
        <end position="112"/>
    </location>
</feature>
<evidence type="ECO:0000256" key="1">
    <source>
        <dbReference type="SAM" id="SignalP"/>
    </source>
</evidence>
<gene>
    <name evidence="2" type="ORF">ACED35_02535</name>
</gene>
<comment type="caution">
    <text evidence="2">The sequence shown here is derived from an EMBL/GenBank/DDBJ whole genome shotgun (WGS) entry which is preliminary data.</text>
</comment>
<evidence type="ECO:0000313" key="2">
    <source>
        <dbReference type="EMBL" id="MEZ8079970.1"/>
    </source>
</evidence>
<reference evidence="2 3" key="1">
    <citation type="submission" date="2024-06" db="EMBL/GenBank/DDBJ databases">
        <authorList>
            <person name="Steensen K."/>
            <person name="Seneca J."/>
            <person name="Bartlau N."/>
            <person name="Yu A.X."/>
            <person name="Polz M.F."/>
        </authorList>
    </citation>
    <scope>NUCLEOTIDE SEQUENCE [LARGE SCALE GENOMIC DNA]</scope>
    <source>
        <strain evidence="2 3">1F260</strain>
    </source>
</reference>
<sequence length="112" mass="12102">MRSLCLGLLAAVSFSSLAINSDYVGSSTSTIVMVNSYSEYGGGDVYFTLASSADECPNGYWMRKTDPGFQANLSMVIAAYQAKSSVRIYGLPDEMWSGTSGKACRLYAISYR</sequence>
<dbReference type="EMBL" id="JBGONM010000004">
    <property type="protein sequence ID" value="MEZ8079970.1"/>
    <property type="molecule type" value="Genomic_DNA"/>
</dbReference>
<protein>
    <submittedName>
        <fullName evidence="2">Uncharacterized protein</fullName>
    </submittedName>
</protein>
<organism evidence="2 3">
    <name type="scientific">Enterovibrio norvegicus</name>
    <dbReference type="NCBI Taxonomy" id="188144"/>
    <lineage>
        <taxon>Bacteria</taxon>
        <taxon>Pseudomonadati</taxon>
        <taxon>Pseudomonadota</taxon>
        <taxon>Gammaproteobacteria</taxon>
        <taxon>Vibrionales</taxon>
        <taxon>Vibrionaceae</taxon>
        <taxon>Enterovibrio</taxon>
    </lineage>
</organism>